<dbReference type="Proteomes" id="UP000005092">
    <property type="component" value="Unassembled WGS sequence"/>
</dbReference>
<dbReference type="RefSeq" id="WP_003586827.1">
    <property type="nucleotide sequence ID" value="NZ_JH719381.1"/>
</dbReference>
<proteinExistence type="predicted"/>
<feature type="region of interest" description="Disordered" evidence="1">
    <location>
        <begin position="241"/>
        <end position="273"/>
    </location>
</feature>
<reference evidence="2 3" key="1">
    <citation type="submission" date="2012-02" db="EMBL/GenBank/DDBJ databases">
        <title>Improved High-Quality Draft Sequence of Rhizobium leguminosarum bv. trifolii WSM597.</title>
        <authorList>
            <consortium name="US DOE Joint Genome Institute"/>
            <person name="Lucas S."/>
            <person name="Han J."/>
            <person name="Lapidus A."/>
            <person name="Cheng J.-F."/>
            <person name="Goodwin L."/>
            <person name="Pitluck S."/>
            <person name="Peters L."/>
            <person name="Ovchinnikova G."/>
            <person name="Held B."/>
            <person name="Detter J.C."/>
            <person name="Han C."/>
            <person name="Tapia R."/>
            <person name="Land M."/>
            <person name="Hauser L."/>
            <person name="Kyrpides N."/>
            <person name="Ivanova N."/>
            <person name="Pagani I."/>
            <person name="Brau L."/>
            <person name="Yates R."/>
            <person name="O'Hara G."/>
            <person name="Rui T."/>
            <person name="Howieson J."/>
            <person name="Reeve W."/>
            <person name="Woyke T."/>
        </authorList>
    </citation>
    <scope>NUCLEOTIDE SEQUENCE [LARGE SCALE GENOMIC DNA]</scope>
    <source>
        <strain evidence="2 3">WSM597</strain>
    </source>
</reference>
<feature type="compositionally biased region" description="Polar residues" evidence="1">
    <location>
        <begin position="260"/>
        <end position="273"/>
    </location>
</feature>
<name>I9N894_RHILT</name>
<accession>I9N894</accession>
<sequence length="273" mass="30831">MTKSFKERLEAKRLEKAQIRKRVLPLVAHYGRDDDFEHRRAVFYAAMAKAYGWEEWKIGSRHSVSPPVAMAGRDGRKAEIASIGRERATPIITNSAPLEYLFSKGWLQGKNDAPGAAHRRLNAGQRLRSIWEGAQISGLKAANLEGSSGGGVPGRLPGEYKMDCIRWLSYLRGSNKTPGLEQSEFSMVEDVVFHDVWLWEKVRADRRDRVILKLLKALDDLSVRFHMMTMRDFNARWYPASPRAEHPESPCQSPDLETAQAGTPSQGDKPQSE</sequence>
<gene>
    <name evidence="2" type="ORF">Rleg9DRAFT_1732</name>
</gene>
<dbReference type="AlphaFoldDB" id="I9N894"/>
<protein>
    <submittedName>
        <fullName evidence="2">Uncharacterized protein</fullName>
    </submittedName>
</protein>
<dbReference type="EMBL" id="JH719381">
    <property type="protein sequence ID" value="EJB02917.1"/>
    <property type="molecule type" value="Genomic_DNA"/>
</dbReference>
<organism evidence="2 3">
    <name type="scientific">Rhizobium leguminosarum bv. trifolii WSM597</name>
    <dbReference type="NCBI Taxonomy" id="754764"/>
    <lineage>
        <taxon>Bacteria</taxon>
        <taxon>Pseudomonadati</taxon>
        <taxon>Pseudomonadota</taxon>
        <taxon>Alphaproteobacteria</taxon>
        <taxon>Hyphomicrobiales</taxon>
        <taxon>Rhizobiaceae</taxon>
        <taxon>Rhizobium/Agrobacterium group</taxon>
        <taxon>Rhizobium</taxon>
    </lineage>
</organism>
<evidence type="ECO:0000256" key="1">
    <source>
        <dbReference type="SAM" id="MobiDB-lite"/>
    </source>
</evidence>
<dbReference type="HOGENOM" id="CLU_1018926_0_0_5"/>
<evidence type="ECO:0000313" key="3">
    <source>
        <dbReference type="Proteomes" id="UP000005092"/>
    </source>
</evidence>
<evidence type="ECO:0000313" key="2">
    <source>
        <dbReference type="EMBL" id="EJB02917.1"/>
    </source>
</evidence>